<comment type="caution">
    <text evidence="4">The sequence shown here is derived from an EMBL/GenBank/DDBJ whole genome shotgun (WGS) entry which is preliminary data.</text>
</comment>
<keyword evidence="1" id="KW-0863">Zinc-finger</keyword>
<sequence>MESTRGISNFGSSMEGNGATSTRVSVKISGTTISGVVVSEHGGSQSQMTTAASSQYYTGEYIDRSRFSFLPRIVQLLLNDIHEPSQGDSNHQVIVRMDRTTSDIVEVDIITQANWRDLEPGFHRWLAYCNNVSIRSKARARAAVEAMTKIYIIDDDEVVGCSICLEKWRVGDDVRRSACGHEFHPSCIETWLIKDKQGSCPNCRAQLMA</sequence>
<evidence type="ECO:0000313" key="5">
    <source>
        <dbReference type="Proteomes" id="UP001202328"/>
    </source>
</evidence>
<dbReference type="Proteomes" id="UP001202328">
    <property type="component" value="Unassembled WGS sequence"/>
</dbReference>
<organism evidence="4 5">
    <name type="scientific">Papaver atlanticum</name>
    <dbReference type="NCBI Taxonomy" id="357466"/>
    <lineage>
        <taxon>Eukaryota</taxon>
        <taxon>Viridiplantae</taxon>
        <taxon>Streptophyta</taxon>
        <taxon>Embryophyta</taxon>
        <taxon>Tracheophyta</taxon>
        <taxon>Spermatophyta</taxon>
        <taxon>Magnoliopsida</taxon>
        <taxon>Ranunculales</taxon>
        <taxon>Papaveraceae</taxon>
        <taxon>Papaveroideae</taxon>
        <taxon>Papaver</taxon>
    </lineage>
</organism>
<evidence type="ECO:0000256" key="2">
    <source>
        <dbReference type="SAM" id="MobiDB-lite"/>
    </source>
</evidence>
<dbReference type="Gene3D" id="3.30.40.10">
    <property type="entry name" value="Zinc/RING finger domain, C3HC4 (zinc finger)"/>
    <property type="match status" value="1"/>
</dbReference>
<evidence type="ECO:0000259" key="3">
    <source>
        <dbReference type="PROSITE" id="PS50089"/>
    </source>
</evidence>
<dbReference type="SMART" id="SM00184">
    <property type="entry name" value="RING"/>
    <property type="match status" value="1"/>
</dbReference>
<keyword evidence="1" id="KW-0862">Zinc</keyword>
<accession>A0AAD4T089</accession>
<reference evidence="4" key="1">
    <citation type="submission" date="2022-04" db="EMBL/GenBank/DDBJ databases">
        <title>A functionally conserved STORR gene fusion in Papaver species that diverged 16.8 million years ago.</title>
        <authorList>
            <person name="Catania T."/>
        </authorList>
    </citation>
    <scope>NUCLEOTIDE SEQUENCE</scope>
    <source>
        <strain evidence="4">S-188037</strain>
    </source>
</reference>
<dbReference type="GO" id="GO:0006511">
    <property type="term" value="P:ubiquitin-dependent protein catabolic process"/>
    <property type="evidence" value="ECO:0007669"/>
    <property type="project" value="TreeGrafter"/>
</dbReference>
<evidence type="ECO:0000313" key="4">
    <source>
        <dbReference type="EMBL" id="KAI3928619.1"/>
    </source>
</evidence>
<feature type="region of interest" description="Disordered" evidence="2">
    <location>
        <begin position="1"/>
        <end position="22"/>
    </location>
</feature>
<keyword evidence="5" id="KW-1185">Reference proteome</keyword>
<dbReference type="SUPFAM" id="SSF57850">
    <property type="entry name" value="RING/U-box"/>
    <property type="match status" value="1"/>
</dbReference>
<dbReference type="InterPro" id="IPR001841">
    <property type="entry name" value="Znf_RING"/>
</dbReference>
<dbReference type="PROSITE" id="PS50089">
    <property type="entry name" value="ZF_RING_2"/>
    <property type="match status" value="1"/>
</dbReference>
<gene>
    <name evidence="4" type="ORF">MKW98_024220</name>
</gene>
<dbReference type="AlphaFoldDB" id="A0AAD4T089"/>
<keyword evidence="1" id="KW-0479">Metal-binding</keyword>
<dbReference type="InterPro" id="IPR051826">
    <property type="entry name" value="E3_ubiquitin-ligase_domain"/>
</dbReference>
<dbReference type="PANTHER" id="PTHR22765:SF434">
    <property type="entry name" value="GB|AAD18119.1-RELATED"/>
    <property type="match status" value="1"/>
</dbReference>
<feature type="domain" description="RING-type" evidence="3">
    <location>
        <begin position="161"/>
        <end position="204"/>
    </location>
</feature>
<protein>
    <recommendedName>
        <fullName evidence="3">RING-type domain-containing protein</fullName>
    </recommendedName>
</protein>
<name>A0AAD4T089_9MAGN</name>
<evidence type="ECO:0000256" key="1">
    <source>
        <dbReference type="PROSITE-ProRule" id="PRU00175"/>
    </source>
</evidence>
<proteinExistence type="predicted"/>
<dbReference type="PANTHER" id="PTHR22765">
    <property type="entry name" value="RING FINGER AND PROTEASE ASSOCIATED DOMAIN-CONTAINING"/>
    <property type="match status" value="1"/>
</dbReference>
<dbReference type="GO" id="GO:0061630">
    <property type="term" value="F:ubiquitin protein ligase activity"/>
    <property type="evidence" value="ECO:0007669"/>
    <property type="project" value="TreeGrafter"/>
</dbReference>
<dbReference type="GO" id="GO:0008270">
    <property type="term" value="F:zinc ion binding"/>
    <property type="evidence" value="ECO:0007669"/>
    <property type="project" value="UniProtKB-KW"/>
</dbReference>
<dbReference type="InterPro" id="IPR013083">
    <property type="entry name" value="Znf_RING/FYVE/PHD"/>
</dbReference>
<dbReference type="Pfam" id="PF13639">
    <property type="entry name" value="zf-RING_2"/>
    <property type="match status" value="1"/>
</dbReference>
<dbReference type="EMBL" id="JAJJMB010007708">
    <property type="protein sequence ID" value="KAI3928619.1"/>
    <property type="molecule type" value="Genomic_DNA"/>
</dbReference>